<dbReference type="AlphaFoldDB" id="A0AAD7SX71"/>
<name>A0AAD7SX71_9TELE</name>
<keyword evidence="2" id="KW-0175">Coiled coil</keyword>
<dbReference type="InterPro" id="IPR026088">
    <property type="entry name" value="Niban-like"/>
</dbReference>
<feature type="compositionally biased region" description="Low complexity" evidence="3">
    <location>
        <begin position="577"/>
        <end position="591"/>
    </location>
</feature>
<dbReference type="PANTHER" id="PTHR14392">
    <property type="entry name" value="NIBAN FAMILY MEMBER"/>
    <property type="match status" value="1"/>
</dbReference>
<dbReference type="Pfam" id="PF26089">
    <property type="entry name" value="PH_Niban2"/>
    <property type="match status" value="1"/>
</dbReference>
<organism evidence="5 6">
    <name type="scientific">Aldrovandia affinis</name>
    <dbReference type="NCBI Taxonomy" id="143900"/>
    <lineage>
        <taxon>Eukaryota</taxon>
        <taxon>Metazoa</taxon>
        <taxon>Chordata</taxon>
        <taxon>Craniata</taxon>
        <taxon>Vertebrata</taxon>
        <taxon>Euteleostomi</taxon>
        <taxon>Actinopterygii</taxon>
        <taxon>Neopterygii</taxon>
        <taxon>Teleostei</taxon>
        <taxon>Notacanthiformes</taxon>
        <taxon>Halosauridae</taxon>
        <taxon>Aldrovandia</taxon>
    </lineage>
</organism>
<gene>
    <name evidence="5" type="ORF">AAFF_G00228920</name>
</gene>
<dbReference type="Proteomes" id="UP001221898">
    <property type="component" value="Unassembled WGS sequence"/>
</dbReference>
<feature type="coiled-coil region" evidence="2">
    <location>
        <begin position="399"/>
        <end position="442"/>
    </location>
</feature>
<evidence type="ECO:0000256" key="2">
    <source>
        <dbReference type="SAM" id="Coils"/>
    </source>
</evidence>
<feature type="compositionally biased region" description="Pro residues" evidence="3">
    <location>
        <begin position="592"/>
        <end position="604"/>
    </location>
</feature>
<comment type="caution">
    <text evidence="5">The sequence shown here is derived from an EMBL/GenBank/DDBJ whole genome shotgun (WGS) entry which is preliminary data.</text>
</comment>
<dbReference type="InterPro" id="IPR059060">
    <property type="entry name" value="Niban_1/2/3_dom"/>
</dbReference>
<proteinExistence type="inferred from homology"/>
<evidence type="ECO:0000313" key="6">
    <source>
        <dbReference type="Proteomes" id="UP001221898"/>
    </source>
</evidence>
<feature type="region of interest" description="Disordered" evidence="3">
    <location>
        <begin position="752"/>
        <end position="780"/>
    </location>
</feature>
<feature type="compositionally biased region" description="Pro residues" evidence="3">
    <location>
        <begin position="634"/>
        <end position="646"/>
    </location>
</feature>
<feature type="region of interest" description="Disordered" evidence="3">
    <location>
        <begin position="573"/>
        <end position="737"/>
    </location>
</feature>
<evidence type="ECO:0000313" key="5">
    <source>
        <dbReference type="EMBL" id="KAJ8409491.1"/>
    </source>
</evidence>
<dbReference type="PANTHER" id="PTHR14392:SF3">
    <property type="entry name" value="PROTEIN NIBAN 1"/>
    <property type="match status" value="1"/>
</dbReference>
<dbReference type="EMBL" id="JAINUG010000030">
    <property type="protein sequence ID" value="KAJ8409491.1"/>
    <property type="molecule type" value="Genomic_DNA"/>
</dbReference>
<comment type="similarity">
    <text evidence="1">Belongs to the Niban family.</text>
</comment>
<keyword evidence="6" id="KW-1185">Reference proteome</keyword>
<feature type="compositionally biased region" description="Low complexity" evidence="3">
    <location>
        <begin position="658"/>
        <end position="690"/>
    </location>
</feature>
<evidence type="ECO:0000256" key="1">
    <source>
        <dbReference type="ARBA" id="ARBA00010251"/>
    </source>
</evidence>
<evidence type="ECO:0000259" key="4">
    <source>
        <dbReference type="Pfam" id="PF26086"/>
    </source>
</evidence>
<sequence>MGVSSSNLLDESKSNYIKGRTEAELKNFSPHYRRQYLVAYFSQLQEEVEQHRTGHTQLLKQREPPEDGEILYEEGVLYFDYSRKWKERFVVVRANYSLECHDSSESFAKGAPPRHKLQPAGGSVLTSEEQYTAVVDKTFPDPNGAKEEPAPPMVASPGQYPVYLWLPYHRDAYFCFHQEDRRSRFVSVLTDCIRHQNHDFLKKVTCDVQAFLKAIQSYRQEKGHYESWDMLVGSDVQVLANLVMEELLPSLQTELVPRLKGKKTERKRVWFATVEVAYSLVQDQLAEGLAALREECRDWARQQEALIRSDMDQIVSSRSFLEGKLQVMVCDPAVRFCSEHVQPYLASILEELMGPVSAGFQETRLVCEGRMDGLCRDFQESGAGDGLKQALEQLRRASLRDCYHRVDVLREQLHELRNRFKFSNAERLVQSAQNDMQQLMENAAHTFELLLSTPLKDGQARPSSAMEKAKLRVLKQYDYDSSTVRKRIFQEALVDITLPAIQRSLAPTCKLELQKFDQYIFADYTNFIQVENVYEDILLQILTTEVGKVVKEAANLKKHNLFVDSTDLQSVSQASLSERATPPRSAPSSPAKAPPPTSQSPAPPALLLQGNGLLESRVPTDTRGEGAVETDAPPTGPQTNLPPPSPSMGVTATRENPVESSPVVPVESSPVDPVESSPVVPVESSPVDSSLDIKESEAVSPHTNSTESGTLSLKAGPAGSAVPTMTPPGEEVKEPSLSLSDDIAAEVPQGGAIAQQADPPAEIPEAVVPQSEERTIEEEEEMPALDCVRGIRDLMVEIIEVEMLIPRCPDSNAP</sequence>
<dbReference type="Pfam" id="PF26086">
    <property type="entry name" value="Niban2"/>
    <property type="match status" value="1"/>
</dbReference>
<feature type="compositionally biased region" description="Polar residues" evidence="3">
    <location>
        <begin position="701"/>
        <end position="711"/>
    </location>
</feature>
<protein>
    <recommendedName>
        <fullName evidence="4">Niban 1/2/3 domain-containing protein</fullName>
    </recommendedName>
</protein>
<evidence type="ECO:0000256" key="3">
    <source>
        <dbReference type="SAM" id="MobiDB-lite"/>
    </source>
</evidence>
<feature type="domain" description="Niban 1/2/3" evidence="4">
    <location>
        <begin position="336"/>
        <end position="499"/>
    </location>
</feature>
<accession>A0AAD7SX71</accession>
<dbReference type="CDD" id="cd23949">
    <property type="entry name" value="Niban-like"/>
    <property type="match status" value="1"/>
</dbReference>
<reference evidence="5" key="1">
    <citation type="journal article" date="2023" name="Science">
        <title>Genome structures resolve the early diversification of teleost fishes.</title>
        <authorList>
            <person name="Parey E."/>
            <person name="Louis A."/>
            <person name="Montfort J."/>
            <person name="Bouchez O."/>
            <person name="Roques C."/>
            <person name="Iampietro C."/>
            <person name="Lluch J."/>
            <person name="Castinel A."/>
            <person name="Donnadieu C."/>
            <person name="Desvignes T."/>
            <person name="Floi Bucao C."/>
            <person name="Jouanno E."/>
            <person name="Wen M."/>
            <person name="Mejri S."/>
            <person name="Dirks R."/>
            <person name="Jansen H."/>
            <person name="Henkel C."/>
            <person name="Chen W.J."/>
            <person name="Zahm M."/>
            <person name="Cabau C."/>
            <person name="Klopp C."/>
            <person name="Thompson A.W."/>
            <person name="Robinson-Rechavi M."/>
            <person name="Braasch I."/>
            <person name="Lecointre G."/>
            <person name="Bobe J."/>
            <person name="Postlethwait J.H."/>
            <person name="Berthelot C."/>
            <person name="Roest Crollius H."/>
            <person name="Guiguen Y."/>
        </authorList>
    </citation>
    <scope>NUCLEOTIDE SEQUENCE</scope>
    <source>
        <strain evidence="5">NC1722</strain>
    </source>
</reference>